<dbReference type="RefSeq" id="WP_345281891.1">
    <property type="nucleotide sequence ID" value="NZ_BAABAJ010000006.1"/>
</dbReference>
<gene>
    <name evidence="5" type="ORF">GCM10022244_25750</name>
</gene>
<dbReference type="PANTHER" id="PTHR30061:SF50">
    <property type="entry name" value="MALTOSE_MALTODEXTRIN-BINDING PERIPLASMIC PROTEIN"/>
    <property type="match status" value="1"/>
</dbReference>
<dbReference type="Gene3D" id="3.40.190.10">
    <property type="entry name" value="Periplasmic binding protein-like II"/>
    <property type="match status" value="2"/>
</dbReference>
<keyword evidence="6" id="KW-1185">Reference proteome</keyword>
<feature type="signal peptide" evidence="4">
    <location>
        <begin position="1"/>
        <end position="36"/>
    </location>
</feature>
<evidence type="ECO:0000256" key="3">
    <source>
        <dbReference type="ARBA" id="ARBA00022729"/>
    </source>
</evidence>
<sequence length="447" mass="46396">MKLPALPHARGFARAGGTLVTAKAAALLLAALTATACAPGTSGGTAAGDEKSGTLRVWLFQEVNNKPKEQVVDQAVTAFEQRHAGTEVEVEYIPVETRAQRVKAAFNDPGSAPDVIEYGNTDTAGYVKDGGLADVTAEFAAWPEARDTDPTAKRSVTVGGKVYGAPLFVGVRALYYRTDVFRELGLAVPRTQAELVATAKRIHRARPELYGIAVGGAYTYGALPFVWAAGGELATGEGPDTRAAIDGEAARRGITTYTSLFGDDNCPAAKCAQMGGNATVTAFASGKAAMAIGGDFSHAAVEAGAVKGRYAVVPLPGTTPGSIAPAFAGGNNLGVLRSTSHRTLAVDLMKSLAGKDTQAKLFDAMGFLPTYTDVRADAARRKPFVKPFTDTLAAGTRFVPASAGWGRIDSSLVLPTMFQEIVSGRKDVRTATEDAAGKMDAAFTSAG</sequence>
<dbReference type="InterPro" id="IPR006059">
    <property type="entry name" value="SBP"/>
</dbReference>
<dbReference type="PANTHER" id="PTHR30061">
    <property type="entry name" value="MALTOSE-BINDING PERIPLASMIC PROTEIN"/>
    <property type="match status" value="1"/>
</dbReference>
<comment type="similarity">
    <text evidence="1">Belongs to the bacterial solute-binding protein 1 family.</text>
</comment>
<proteinExistence type="inferred from homology"/>
<keyword evidence="3 4" id="KW-0732">Signal</keyword>
<name>A0ABP7M520_9ACTN</name>
<dbReference type="EMBL" id="BAABAJ010000006">
    <property type="protein sequence ID" value="GAA3914876.1"/>
    <property type="molecule type" value="Genomic_DNA"/>
</dbReference>
<accession>A0ABP7M520</accession>
<evidence type="ECO:0000256" key="4">
    <source>
        <dbReference type="SAM" id="SignalP"/>
    </source>
</evidence>
<evidence type="ECO:0000256" key="1">
    <source>
        <dbReference type="ARBA" id="ARBA00008520"/>
    </source>
</evidence>
<dbReference type="SUPFAM" id="SSF53850">
    <property type="entry name" value="Periplasmic binding protein-like II"/>
    <property type="match status" value="1"/>
</dbReference>
<evidence type="ECO:0000256" key="2">
    <source>
        <dbReference type="ARBA" id="ARBA00022448"/>
    </source>
</evidence>
<evidence type="ECO:0000313" key="6">
    <source>
        <dbReference type="Proteomes" id="UP001501000"/>
    </source>
</evidence>
<keyword evidence="2" id="KW-0813">Transport</keyword>
<organism evidence="5 6">
    <name type="scientific">Streptomyces gulbargensis</name>
    <dbReference type="NCBI Taxonomy" id="364901"/>
    <lineage>
        <taxon>Bacteria</taxon>
        <taxon>Bacillati</taxon>
        <taxon>Actinomycetota</taxon>
        <taxon>Actinomycetes</taxon>
        <taxon>Kitasatosporales</taxon>
        <taxon>Streptomycetaceae</taxon>
        <taxon>Streptomyces</taxon>
    </lineage>
</organism>
<feature type="chain" id="PRO_5045512861" evidence="4">
    <location>
        <begin position="37"/>
        <end position="447"/>
    </location>
</feature>
<reference evidence="6" key="1">
    <citation type="journal article" date="2019" name="Int. J. Syst. Evol. Microbiol.">
        <title>The Global Catalogue of Microorganisms (GCM) 10K type strain sequencing project: providing services to taxonomists for standard genome sequencing and annotation.</title>
        <authorList>
            <consortium name="The Broad Institute Genomics Platform"/>
            <consortium name="The Broad Institute Genome Sequencing Center for Infectious Disease"/>
            <person name="Wu L."/>
            <person name="Ma J."/>
        </authorList>
    </citation>
    <scope>NUCLEOTIDE SEQUENCE [LARGE SCALE GENOMIC DNA]</scope>
    <source>
        <strain evidence="6">JCM 16956</strain>
    </source>
</reference>
<evidence type="ECO:0000313" key="5">
    <source>
        <dbReference type="EMBL" id="GAA3914876.1"/>
    </source>
</evidence>
<protein>
    <submittedName>
        <fullName evidence="5">Extracellular solute-binding protein</fullName>
    </submittedName>
</protein>
<dbReference type="Pfam" id="PF01547">
    <property type="entry name" value="SBP_bac_1"/>
    <property type="match status" value="1"/>
</dbReference>
<dbReference type="Proteomes" id="UP001501000">
    <property type="component" value="Unassembled WGS sequence"/>
</dbReference>
<comment type="caution">
    <text evidence="5">The sequence shown here is derived from an EMBL/GenBank/DDBJ whole genome shotgun (WGS) entry which is preliminary data.</text>
</comment>